<dbReference type="SUPFAM" id="SSF69695">
    <property type="entry name" value="SRP19"/>
    <property type="match status" value="1"/>
</dbReference>
<dbReference type="InterPro" id="IPR036521">
    <property type="entry name" value="SRP19-like_sf"/>
</dbReference>
<comment type="caution">
    <text evidence="6">The sequence shown here is derived from an EMBL/GenBank/DDBJ whole genome shotgun (WGS) entry which is preliminary data.</text>
</comment>
<dbReference type="InterPro" id="IPR002778">
    <property type="entry name" value="Signal_recog_particle_SRP19"/>
</dbReference>
<evidence type="ECO:0000313" key="7">
    <source>
        <dbReference type="Proteomes" id="UP000774617"/>
    </source>
</evidence>
<comment type="subcellular location">
    <subcellularLocation>
        <location evidence="1">Cytoplasm</location>
    </subcellularLocation>
</comment>
<proteinExistence type="predicted"/>
<dbReference type="PANTHER" id="PTHR17453">
    <property type="entry name" value="SIGNAL RECOGNITION PARTICLE 19 KD PROTEIN"/>
    <property type="match status" value="1"/>
</dbReference>
<evidence type="ECO:0000256" key="4">
    <source>
        <dbReference type="ARBA" id="ARBA00023274"/>
    </source>
</evidence>
<evidence type="ECO:0000313" key="6">
    <source>
        <dbReference type="EMBL" id="KAH7044481.1"/>
    </source>
</evidence>
<feature type="compositionally biased region" description="Acidic residues" evidence="5">
    <location>
        <begin position="10"/>
        <end position="22"/>
    </location>
</feature>
<feature type="region of interest" description="Disordered" evidence="5">
    <location>
        <begin position="1"/>
        <end position="63"/>
    </location>
</feature>
<evidence type="ECO:0000256" key="1">
    <source>
        <dbReference type="ARBA" id="ARBA00004496"/>
    </source>
</evidence>
<dbReference type="Gene3D" id="3.30.56.30">
    <property type="entry name" value="Signal recognition particle, SRP19-like subunit"/>
    <property type="match status" value="1"/>
</dbReference>
<protein>
    <submittedName>
        <fullName evidence="6">Signal recognition particle, SRP19 subunit</fullName>
    </submittedName>
</protein>
<accession>A0ABQ8G4B0</accession>
<dbReference type="Pfam" id="PF01922">
    <property type="entry name" value="SRP19"/>
    <property type="match status" value="1"/>
</dbReference>
<feature type="compositionally biased region" description="Basic residues" evidence="5">
    <location>
        <begin position="256"/>
        <end position="267"/>
    </location>
</feature>
<gene>
    <name evidence="6" type="ORF">B0J12DRAFT_670499</name>
</gene>
<name>A0ABQ8G4B0_9PEZI</name>
<feature type="region of interest" description="Disordered" evidence="5">
    <location>
        <begin position="238"/>
        <end position="267"/>
    </location>
</feature>
<evidence type="ECO:0000256" key="5">
    <source>
        <dbReference type="SAM" id="MobiDB-lite"/>
    </source>
</evidence>
<keyword evidence="3" id="KW-0733">Signal recognition particle</keyword>
<reference evidence="6 7" key="1">
    <citation type="journal article" date="2021" name="Nat. Commun.">
        <title>Genetic determinants of endophytism in the Arabidopsis root mycobiome.</title>
        <authorList>
            <person name="Mesny F."/>
            <person name="Miyauchi S."/>
            <person name="Thiergart T."/>
            <person name="Pickel B."/>
            <person name="Atanasova L."/>
            <person name="Karlsson M."/>
            <person name="Huettel B."/>
            <person name="Barry K.W."/>
            <person name="Haridas S."/>
            <person name="Chen C."/>
            <person name="Bauer D."/>
            <person name="Andreopoulos W."/>
            <person name="Pangilinan J."/>
            <person name="LaButti K."/>
            <person name="Riley R."/>
            <person name="Lipzen A."/>
            <person name="Clum A."/>
            <person name="Drula E."/>
            <person name="Henrissat B."/>
            <person name="Kohler A."/>
            <person name="Grigoriev I.V."/>
            <person name="Martin F.M."/>
            <person name="Hacquard S."/>
        </authorList>
    </citation>
    <scope>NUCLEOTIDE SEQUENCE [LARGE SCALE GENOMIC DNA]</scope>
    <source>
        <strain evidence="6 7">MPI-SDFR-AT-0080</strain>
    </source>
</reference>
<evidence type="ECO:0000256" key="2">
    <source>
        <dbReference type="ARBA" id="ARBA00022490"/>
    </source>
</evidence>
<keyword evidence="7" id="KW-1185">Reference proteome</keyword>
<keyword evidence="4" id="KW-0687">Ribonucleoprotein</keyword>
<dbReference type="Proteomes" id="UP000774617">
    <property type="component" value="Unassembled WGS sequence"/>
</dbReference>
<dbReference type="PANTHER" id="PTHR17453:SF0">
    <property type="entry name" value="SIGNAL RECOGNITION PARTICLE 19 KDA PROTEIN"/>
    <property type="match status" value="1"/>
</dbReference>
<organism evidence="6 7">
    <name type="scientific">Macrophomina phaseolina</name>
    <dbReference type="NCBI Taxonomy" id="35725"/>
    <lineage>
        <taxon>Eukaryota</taxon>
        <taxon>Fungi</taxon>
        <taxon>Dikarya</taxon>
        <taxon>Ascomycota</taxon>
        <taxon>Pezizomycotina</taxon>
        <taxon>Dothideomycetes</taxon>
        <taxon>Dothideomycetes incertae sedis</taxon>
        <taxon>Botryosphaeriales</taxon>
        <taxon>Botryosphaeriaceae</taxon>
        <taxon>Macrophomina</taxon>
    </lineage>
</organism>
<keyword evidence="2" id="KW-0963">Cytoplasm</keyword>
<evidence type="ECO:0000256" key="3">
    <source>
        <dbReference type="ARBA" id="ARBA00023135"/>
    </source>
</evidence>
<sequence length="267" mass="28836">MAHHARIEEVSDSEPEDMDPSDFDPQAFARSMMAMNQPGGGSAGAGPSLQPQSPFPGNINNNPNAAAQRAAEAAMAEKSKRWQCLYPVYFDASRTRAEGRRVGRELAVASPLAREIAEAVNHLGLTNVLLDPGKTHPKDWSNPGRVRVELKDKDGKLKSAQIKNKHHLYNLVAAYLKEHPTTEDSPMKMQIRGLPPPKELKPPAVPRGWKINPIVPLHSPALSGGGVSENLFKDMMAEMQGEMPGSGNASDSGAGGKKKKDKKKGKA</sequence>
<dbReference type="EMBL" id="JAGTJR010000020">
    <property type="protein sequence ID" value="KAH7044481.1"/>
    <property type="molecule type" value="Genomic_DNA"/>
</dbReference>